<gene>
    <name evidence="3" type="ORF">CHR55_01920</name>
</gene>
<comment type="cofactor">
    <cofactor evidence="1">
        <name>Mn(2+)</name>
        <dbReference type="ChEBI" id="CHEBI:29035"/>
    </cofactor>
    <text evidence="1">The Mn(2+) ion enhances activity.</text>
</comment>
<feature type="binding site" evidence="1">
    <location>
        <position position="112"/>
    </location>
    <ligand>
        <name>Mn(2+)</name>
        <dbReference type="ChEBI" id="CHEBI:29035"/>
        <label>2</label>
    </ligand>
</feature>
<evidence type="ECO:0000256" key="1">
    <source>
        <dbReference type="PIRSR" id="PIRSR005962-1"/>
    </source>
</evidence>
<dbReference type="EMBL" id="NOVD01000001">
    <property type="protein sequence ID" value="PCK29165.1"/>
    <property type="molecule type" value="Genomic_DNA"/>
</dbReference>
<dbReference type="PANTHER" id="PTHR11014:SF63">
    <property type="entry name" value="METALLOPEPTIDASE, PUTATIVE (AFU_ORTHOLOGUE AFUA_6G09600)-RELATED"/>
    <property type="match status" value="1"/>
</dbReference>
<dbReference type="PANTHER" id="PTHR11014">
    <property type="entry name" value="PEPTIDASE M20 FAMILY MEMBER"/>
    <property type="match status" value="1"/>
</dbReference>
<dbReference type="SUPFAM" id="SSF53187">
    <property type="entry name" value="Zn-dependent exopeptidases"/>
    <property type="match status" value="1"/>
</dbReference>
<dbReference type="GO" id="GO:0046872">
    <property type="term" value="F:metal ion binding"/>
    <property type="evidence" value="ECO:0007669"/>
    <property type="project" value="UniProtKB-KW"/>
</dbReference>
<feature type="binding site" evidence="1">
    <location>
        <position position="173"/>
    </location>
    <ligand>
        <name>Mn(2+)</name>
        <dbReference type="ChEBI" id="CHEBI:29035"/>
        <label>1</label>
    </ligand>
</feature>
<keyword evidence="1" id="KW-0464">Manganese</keyword>
<proteinExistence type="predicted"/>
<comment type="caution">
    <text evidence="3">The sequence shown here is derived from an EMBL/GenBank/DDBJ whole genome shotgun (WGS) entry which is preliminary data.</text>
</comment>
<feature type="binding site" evidence="1">
    <location>
        <position position="110"/>
    </location>
    <ligand>
        <name>Mn(2+)</name>
        <dbReference type="ChEBI" id="CHEBI:29035"/>
        <label>2</label>
    </ligand>
</feature>
<evidence type="ECO:0000259" key="2">
    <source>
        <dbReference type="Pfam" id="PF07687"/>
    </source>
</evidence>
<dbReference type="Pfam" id="PF07687">
    <property type="entry name" value="M20_dimer"/>
    <property type="match status" value="1"/>
</dbReference>
<dbReference type="InterPro" id="IPR017439">
    <property type="entry name" value="Amidohydrolase"/>
</dbReference>
<feature type="domain" description="Peptidase M20 dimerisation" evidence="2">
    <location>
        <begin position="195"/>
        <end position="290"/>
    </location>
</feature>
<dbReference type="Proteomes" id="UP000230886">
    <property type="component" value="Unassembled WGS sequence"/>
</dbReference>
<dbReference type="RefSeq" id="WP_099696835.1">
    <property type="nucleotide sequence ID" value="NZ_NOVD01000001.1"/>
</dbReference>
<dbReference type="GO" id="GO:0016787">
    <property type="term" value="F:hydrolase activity"/>
    <property type="evidence" value="ECO:0007669"/>
    <property type="project" value="UniProtKB-KW"/>
</dbReference>
<sequence>MNQLLSNLEFGDPSRLRTVEPHWFELYRDLHAHPELSGDETRTAAIVAEELRRIGGWDVTVGVGGTGVVGVLEGSSGPVILLRADMDALPVAEDTGLSYASRTDGVMHACGHDVHVTALLATCAALSADPTSITGTVVAVFQPAEETGSGARAMVDDGIFDRFPRPDLCLGQHVGPTPAGMLVSKPDILMAASDTIRVVFHGRGGHASSPYACIDPLLMAASFALRIQSLVAHEAATPTAPVLTVGALHAGTAANIIADDAELLLSLRTFSASSRDHMLESVGRIARAEADGAGAVEQPDVHAYNGFPATVNTPDATSTVMSDLRQAGLGMHTLSQPLSGSEDFGIFGTAAQCPSVFWHFGGTALQSFDGTALAALTEGRIPPGTPSNHSPRFAPDPAAALPEGVTAMTAAALGALARSA</sequence>
<evidence type="ECO:0000313" key="4">
    <source>
        <dbReference type="Proteomes" id="UP000230886"/>
    </source>
</evidence>
<dbReference type="Pfam" id="PF01546">
    <property type="entry name" value="Peptidase_M20"/>
    <property type="match status" value="1"/>
</dbReference>
<accession>A0A2A5JHY9</accession>
<protein>
    <submittedName>
        <fullName evidence="3">Amidohydrolase</fullName>
    </submittedName>
</protein>
<dbReference type="NCBIfam" id="TIGR01891">
    <property type="entry name" value="amidohydrolases"/>
    <property type="match status" value="1"/>
</dbReference>
<dbReference type="InterPro" id="IPR036264">
    <property type="entry name" value="Bact_exopeptidase_dim_dom"/>
</dbReference>
<dbReference type="InterPro" id="IPR002933">
    <property type="entry name" value="Peptidase_M20"/>
</dbReference>
<dbReference type="PIRSF" id="PIRSF005962">
    <property type="entry name" value="Pept_M20D_amidohydro"/>
    <property type="match status" value="1"/>
</dbReference>
<dbReference type="Gene3D" id="3.30.70.360">
    <property type="match status" value="1"/>
</dbReference>
<dbReference type="Gene3D" id="3.40.630.10">
    <property type="entry name" value="Zn peptidases"/>
    <property type="match status" value="1"/>
</dbReference>
<dbReference type="AlphaFoldDB" id="A0A2A5JHY9"/>
<keyword evidence="3" id="KW-0378">Hydrolase</keyword>
<reference evidence="3 4" key="1">
    <citation type="submission" date="2017-07" db="EMBL/GenBank/DDBJ databases">
        <title>Draft sequence of Rhodococcus enclensis 23b-28.</title>
        <authorList>
            <person name="Besaury L."/>
            <person name="Sancelme M."/>
            <person name="Amato P."/>
            <person name="Lallement A."/>
            <person name="Delort A.-M."/>
        </authorList>
    </citation>
    <scope>NUCLEOTIDE SEQUENCE [LARGE SCALE GENOMIC DNA]</scope>
    <source>
        <strain evidence="3 4">23b-28</strain>
    </source>
</reference>
<name>A0A2A5JHY9_RHOSG</name>
<feature type="binding site" evidence="1">
    <location>
        <position position="389"/>
    </location>
    <ligand>
        <name>Mn(2+)</name>
        <dbReference type="ChEBI" id="CHEBI:29035"/>
        <label>2</label>
    </ligand>
</feature>
<organism evidence="3 4">
    <name type="scientific">Rhodococcus qingshengii</name>
    <dbReference type="NCBI Taxonomy" id="334542"/>
    <lineage>
        <taxon>Bacteria</taxon>
        <taxon>Bacillati</taxon>
        <taxon>Actinomycetota</taxon>
        <taxon>Actinomycetes</taxon>
        <taxon>Mycobacteriales</taxon>
        <taxon>Nocardiaceae</taxon>
        <taxon>Rhodococcus</taxon>
        <taxon>Rhodococcus erythropolis group</taxon>
    </lineage>
</organism>
<keyword evidence="1" id="KW-0479">Metal-binding</keyword>
<dbReference type="InterPro" id="IPR011650">
    <property type="entry name" value="Peptidase_M20_dimer"/>
</dbReference>
<dbReference type="SUPFAM" id="SSF55031">
    <property type="entry name" value="Bacterial exopeptidase dimerisation domain"/>
    <property type="match status" value="1"/>
</dbReference>
<feature type="binding site" evidence="1">
    <location>
        <position position="146"/>
    </location>
    <ligand>
        <name>Mn(2+)</name>
        <dbReference type="ChEBI" id="CHEBI:29035"/>
        <label>2</label>
    </ligand>
</feature>
<evidence type="ECO:0000313" key="3">
    <source>
        <dbReference type="EMBL" id="PCK29165.1"/>
    </source>
</evidence>